<sequence length="1701" mass="184733">MSQPLTLSLVLDADNKGLVGSVRVSKKELDKLTKSIDDTGDSSSRSRNKMGRFEKQTKDVGTASAKSKTSVRSFAKSFGGFAVASVAAATIAAFAAAAGGAIDTMQGMEAQLKTITGSWEGANVELERLIGFAKQTPYDLNQSVEAFAKLTHLGLDPSERAMKSYGNTASAMNKDLMQMIEAVADASVGEFERLKEFGIKASSQGDMVRMTFQGNTTEIKKDAKSIQEYLLALGENQFAGAMADQMQRLGARYSNFKMEVLQLTDAVGDRGLTAAMSGALDTASLLVGSIRELVISGEPLDELTIWAEQFNSTFNLLLGDFDIGRESVDSFASESIGSLGKLVDFWWSGMEGLVDIIKDFPAHWRTIWHIVIGEAEKGWENLKLGAMLFISFLDEGWENMAHGAGAAWLWVELSFASMMDGILSTMAESLTSMADTVSNLPYMDAEAAMINNAAASLRNMATAEGEVKAKIAESNAEHKNKLAILAQVRTLAATDNQQAIAEIDARIAKVIQERDVTIAASDSMREAAKQRREEEKKAREDAASDSRSSDSSPIDEFIYDDTSMKAMIKDVEKLGSSWNNTGSVVTQAFGSMAANIDALSNSQASYIKLEAEMGEQRKQIMKIDDLGERQKELKRLDKLETDVNDQRLSSTVGGFAAITGAASQMFDEQSKGREALHQMEQVFTIIEVGLAMQKASANAMAAVTSAFSAPWPIGFASGAAMIAIMAGLGVFSGSSGTAPESSADRQSGQGTGTVLGSDDKSESINNAYERIEDLELDQYAELQQMNRELRDLNSNITHLAANLVMQYGAFDGDNYDGFLGEMSNFSTGGFFEDLGESLGGFLGDPLGGLIDSIIGSFSKTKVSLLDSGLSFGTQNLGQMFESGMADLSIYNDIKTKESSWWGLSSSTSYSTKYEDVDAEVATEVARIFESIGGSVMSAVDVLGIDLAHTLESFEIDLPNLSFKDLSGEEIQKELEAVFSQQGDMIAKWVAPSMSEYQRVGEGLYDTLIRVAQEQAVFNAALEQSGLGLSRFGDVSSETQIAISQSIIGLMGGIETFKEATSTYFSEFFTEAEQFDYLQSQLTSQFEQLGYQLPENAEQMRSLVESLDLTTESGQEAYAALMRLVPGLAEYIDQLEQQQAAIDSFNNSIQSQLDTTGMEDQELELWNLDKWYADSLAQAEELGIDISALEELYGLKRTEILEKYLLAEADLLAQQQTVRDNFNQSISDQLTKMELSGQDLDIWELEKWYADTKATAEENGADMAMLEALYGKKRQDIAAQYIDAATADAERQLSALSSEFERAVDGLNNGFEQLSSSIDALTGDIANSVLSLKQTLPGFDNVAWYSGQVDSLSSQLGQGTAEEQLSTADSLKQAILDKYNAELANIQSLAGAADEANSAAQQHYQEQLSAIKSLNDAVKRLGDAADKMLIGDLSPLTAQEQLAEAKTQYTQLLAQAKAGDVDAIGQLESAGQSYLKLAQQYNPASYDGVFDSVYDAYKQVSGMTRAEPGAPAPHPDTYLAMEREEELTLATIAELEALGVLSEKLKDVASNELETATELLQQTFTDESQAIREALGLETVNITDKLDEQIQVLYQVQSGIVSAIASIEIPAPQPVVIEVPIAPPVMGEYPWHKQIVIDDPKPPMPEPTSSTKSQGNADIATAIEASDKRNVEALELVSRELNKLNRNIRDDRNGFTEKRRVQ</sequence>
<organism evidence="3 4">
    <name type="scientific">Shewanella eurypsychrophilus</name>
    <dbReference type="NCBI Taxonomy" id="2593656"/>
    <lineage>
        <taxon>Bacteria</taxon>
        <taxon>Pseudomonadati</taxon>
        <taxon>Pseudomonadota</taxon>
        <taxon>Gammaproteobacteria</taxon>
        <taxon>Alteromonadales</taxon>
        <taxon>Shewanellaceae</taxon>
        <taxon>Shewanella</taxon>
    </lineage>
</organism>
<evidence type="ECO:0000256" key="2">
    <source>
        <dbReference type="SAM" id="Phobius"/>
    </source>
</evidence>
<feature type="region of interest" description="Disordered" evidence="1">
    <location>
        <begin position="522"/>
        <end position="556"/>
    </location>
</feature>
<dbReference type="Proteomes" id="UP000316416">
    <property type="component" value="Chromosome"/>
</dbReference>
<name>A0ABX6V8G2_9GAMM</name>
<keyword evidence="4" id="KW-1185">Reference proteome</keyword>
<feature type="region of interest" description="Disordered" evidence="1">
    <location>
        <begin position="1639"/>
        <end position="1658"/>
    </location>
</feature>
<feature type="transmembrane region" description="Helical" evidence="2">
    <location>
        <begin position="78"/>
        <end position="102"/>
    </location>
</feature>
<evidence type="ECO:0000313" key="4">
    <source>
        <dbReference type="Proteomes" id="UP000316416"/>
    </source>
</evidence>
<gene>
    <name evidence="3" type="ORF">FM038_017140</name>
</gene>
<keyword evidence="2" id="KW-0472">Membrane</keyword>
<evidence type="ECO:0000256" key="1">
    <source>
        <dbReference type="SAM" id="MobiDB-lite"/>
    </source>
</evidence>
<feature type="region of interest" description="Disordered" evidence="1">
    <location>
        <begin position="34"/>
        <end position="64"/>
    </location>
</feature>
<evidence type="ECO:0008006" key="5">
    <source>
        <dbReference type="Google" id="ProtNLM"/>
    </source>
</evidence>
<feature type="compositionally biased region" description="Polar residues" evidence="1">
    <location>
        <begin position="735"/>
        <end position="754"/>
    </location>
</feature>
<evidence type="ECO:0000313" key="3">
    <source>
        <dbReference type="EMBL" id="QPG58945.1"/>
    </source>
</evidence>
<proteinExistence type="predicted"/>
<feature type="region of interest" description="Disordered" evidence="1">
    <location>
        <begin position="735"/>
        <end position="760"/>
    </location>
</feature>
<reference evidence="3" key="1">
    <citation type="submission" date="2021-07" db="EMBL/GenBank/DDBJ databases">
        <title>Shewanella sp. YLB-07 whole genome sequence.</title>
        <authorList>
            <person name="Yu L."/>
        </authorList>
    </citation>
    <scope>NUCLEOTIDE SEQUENCE</scope>
    <source>
        <strain evidence="3">YLB-08</strain>
    </source>
</reference>
<keyword evidence="2" id="KW-1133">Transmembrane helix</keyword>
<accession>A0ABX6V8G2</accession>
<protein>
    <recommendedName>
        <fullName evidence="5">Bacteriophage tail tape measure N-terminal domain-containing protein</fullName>
    </recommendedName>
</protein>
<feature type="compositionally biased region" description="Basic and acidic residues" evidence="1">
    <location>
        <begin position="523"/>
        <end position="548"/>
    </location>
</feature>
<dbReference type="RefSeq" id="WP_142874566.1">
    <property type="nucleotide sequence ID" value="NZ_CP045503.2"/>
</dbReference>
<keyword evidence="2" id="KW-0812">Transmembrane</keyword>
<dbReference type="EMBL" id="CP045503">
    <property type="protein sequence ID" value="QPG58945.1"/>
    <property type="molecule type" value="Genomic_DNA"/>
</dbReference>
<feature type="compositionally biased region" description="Polar residues" evidence="1">
    <location>
        <begin position="1646"/>
        <end position="1655"/>
    </location>
</feature>